<evidence type="ECO:0000313" key="1">
    <source>
        <dbReference type="EMBL" id="KAK7502210.1"/>
    </source>
</evidence>
<name>A0ABD0LRP6_9CAEN</name>
<reference evidence="1 2" key="1">
    <citation type="journal article" date="2023" name="Sci. Data">
        <title>Genome assembly of the Korean intertidal mud-creeper Batillaria attramentaria.</title>
        <authorList>
            <person name="Patra A.K."/>
            <person name="Ho P.T."/>
            <person name="Jun S."/>
            <person name="Lee S.J."/>
            <person name="Kim Y."/>
            <person name="Won Y.J."/>
        </authorList>
    </citation>
    <scope>NUCLEOTIDE SEQUENCE [LARGE SCALE GENOMIC DNA]</scope>
    <source>
        <strain evidence="1">Wonlab-2016</strain>
    </source>
</reference>
<dbReference type="Proteomes" id="UP001519460">
    <property type="component" value="Unassembled WGS sequence"/>
</dbReference>
<dbReference type="AlphaFoldDB" id="A0ABD0LRP6"/>
<evidence type="ECO:0000313" key="2">
    <source>
        <dbReference type="Proteomes" id="UP001519460"/>
    </source>
</evidence>
<comment type="caution">
    <text evidence="1">The sequence shown here is derived from an EMBL/GenBank/DDBJ whole genome shotgun (WGS) entry which is preliminary data.</text>
</comment>
<gene>
    <name evidence="1" type="ORF">BaRGS_00006574</name>
</gene>
<keyword evidence="2" id="KW-1185">Reference proteome</keyword>
<accession>A0ABD0LRP6</accession>
<proteinExistence type="predicted"/>
<protein>
    <submittedName>
        <fullName evidence="1">Uncharacterized protein</fullName>
    </submittedName>
</protein>
<organism evidence="1 2">
    <name type="scientific">Batillaria attramentaria</name>
    <dbReference type="NCBI Taxonomy" id="370345"/>
    <lineage>
        <taxon>Eukaryota</taxon>
        <taxon>Metazoa</taxon>
        <taxon>Spiralia</taxon>
        <taxon>Lophotrochozoa</taxon>
        <taxon>Mollusca</taxon>
        <taxon>Gastropoda</taxon>
        <taxon>Caenogastropoda</taxon>
        <taxon>Sorbeoconcha</taxon>
        <taxon>Cerithioidea</taxon>
        <taxon>Batillariidae</taxon>
        <taxon>Batillaria</taxon>
    </lineage>
</organism>
<dbReference type="EMBL" id="JACVVK020000027">
    <property type="protein sequence ID" value="KAK7502210.1"/>
    <property type="molecule type" value="Genomic_DNA"/>
</dbReference>
<sequence>MLSITAITVNEMDKIQLAGASEAHYCTARKSKRTSSVSSAPHRLYSHVLWHHRRSNTAACSTRSSGQFPLQFSAFDDPRESVDPVTRLISQTLQFLDLMFTDGERGGH</sequence>